<dbReference type="STRING" id="273678.RS84_02332"/>
<keyword evidence="1" id="KW-0472">Membrane</keyword>
<keyword evidence="1" id="KW-0812">Transmembrane</keyword>
<accession>A0A0M2HRI2</accession>
<dbReference type="AlphaFoldDB" id="A0A0M2HRI2"/>
<name>A0A0M2HRI2_9MICO</name>
<comment type="caution">
    <text evidence="2">The sequence shown here is derived from an EMBL/GenBank/DDBJ whole genome shotgun (WGS) entry which is preliminary data.</text>
</comment>
<evidence type="ECO:0000256" key="1">
    <source>
        <dbReference type="SAM" id="Phobius"/>
    </source>
</evidence>
<keyword evidence="1" id="KW-1133">Transmembrane helix</keyword>
<gene>
    <name evidence="2" type="ORF">RS84_02332</name>
</gene>
<evidence type="ECO:0008006" key="4">
    <source>
        <dbReference type="Google" id="ProtNLM"/>
    </source>
</evidence>
<dbReference type="EMBL" id="JYJB01000009">
    <property type="protein sequence ID" value="KJL47535.1"/>
    <property type="molecule type" value="Genomic_DNA"/>
</dbReference>
<evidence type="ECO:0000313" key="3">
    <source>
        <dbReference type="Proteomes" id="UP000033900"/>
    </source>
</evidence>
<dbReference type="PATRIC" id="fig|273678.4.peg.2333"/>
<keyword evidence="3" id="KW-1185">Reference proteome</keyword>
<reference evidence="2 3" key="1">
    <citation type="submission" date="2015-02" db="EMBL/GenBank/DDBJ databases">
        <title>Draft genome sequences of ten Microbacterium spp. with emphasis on heavy metal contaminated environments.</title>
        <authorList>
            <person name="Corretto E."/>
        </authorList>
    </citation>
    <scope>NUCLEOTIDE SEQUENCE [LARGE SCALE GENOMIC DNA]</scope>
    <source>
        <strain evidence="2 3">SA35</strain>
    </source>
</reference>
<evidence type="ECO:0000313" key="2">
    <source>
        <dbReference type="EMBL" id="KJL47535.1"/>
    </source>
</evidence>
<proteinExistence type="predicted"/>
<protein>
    <recommendedName>
        <fullName evidence="4">WXG100 family type VII secretion target</fullName>
    </recommendedName>
</protein>
<dbReference type="OrthoDB" id="3238340at2"/>
<dbReference type="RefSeq" id="WP_045257912.1">
    <property type="nucleotide sequence ID" value="NZ_JYJB01000009.1"/>
</dbReference>
<feature type="transmembrane region" description="Helical" evidence="1">
    <location>
        <begin position="323"/>
        <end position="345"/>
    </location>
</feature>
<dbReference type="Proteomes" id="UP000033900">
    <property type="component" value="Unassembled WGS sequence"/>
</dbReference>
<feature type="transmembrane region" description="Helical" evidence="1">
    <location>
        <begin position="365"/>
        <end position="384"/>
    </location>
</feature>
<organism evidence="2 3">
    <name type="scientific">Microbacterium hydrocarbonoxydans</name>
    <dbReference type="NCBI Taxonomy" id="273678"/>
    <lineage>
        <taxon>Bacteria</taxon>
        <taxon>Bacillati</taxon>
        <taxon>Actinomycetota</taxon>
        <taxon>Actinomycetes</taxon>
        <taxon>Micrococcales</taxon>
        <taxon>Microbacteriaceae</taxon>
        <taxon>Microbacterium</taxon>
    </lineage>
</organism>
<sequence length="401" mass="43017">MQDVDLGQLSLAQQVMERQEGHAEAIGKHLEEYARLSAGDLGLILQLVKPITDSFVDVGTDIARASASVSRVGASKMGSTITTYQEAEREVVERMTTVAQQIGGAMPPPYSPADAPTLGAPVDQAPQLYGYTSNDLFGDAFKDGYSIAEWVDQTSDQLGDRFSQFLSSSPHVDESVDVRSYLPYPQGDNPEIESVRWKAGAIFGGVDWMWEQVFGYSLLEEITKPFVGDWERITQAAVAWTHAGDASKAIGDNYRGMLPAVGGSWVGDGSEQFLVAAAVVADGHGLMQSPAGALSLALKGLAAAVKWVVGKILGLLEKLSYTLLRMAAAATVPVAGWVFGAIYGGLEIMDLVKDVRDAYKWINRIYTLVSSLAGGLGSMFDSFYRMADLTETLVRAGAARA</sequence>